<dbReference type="EMBL" id="JACAQD010000011">
    <property type="protein sequence ID" value="NWC32702.1"/>
    <property type="molecule type" value="Genomic_DNA"/>
</dbReference>
<dbReference type="SUPFAM" id="SSF53474">
    <property type="entry name" value="alpha/beta-Hydrolases"/>
    <property type="match status" value="1"/>
</dbReference>
<organism evidence="2 3">
    <name type="scientific">Pseudomonas gingeri</name>
    <dbReference type="NCBI Taxonomy" id="117681"/>
    <lineage>
        <taxon>Bacteria</taxon>
        <taxon>Pseudomonadati</taxon>
        <taxon>Pseudomonadota</taxon>
        <taxon>Gammaproteobacteria</taxon>
        <taxon>Pseudomonadales</taxon>
        <taxon>Pseudomonadaceae</taxon>
        <taxon>Pseudomonas</taxon>
    </lineage>
</organism>
<gene>
    <name evidence="2" type="ORF">HX876_09880</name>
</gene>
<dbReference type="InterPro" id="IPR029058">
    <property type="entry name" value="AB_hydrolase_fold"/>
</dbReference>
<dbReference type="Proteomes" id="UP000520592">
    <property type="component" value="Unassembled WGS sequence"/>
</dbReference>
<evidence type="ECO:0000313" key="2">
    <source>
        <dbReference type="EMBL" id="NWC32702.1"/>
    </source>
</evidence>
<reference evidence="2 3" key="1">
    <citation type="submission" date="2020-04" db="EMBL/GenBank/DDBJ databases">
        <title>Molecular characterization of pseudomonads from Agaricus bisporus reveal novel blotch 2 pathogens in Western Europe.</title>
        <authorList>
            <person name="Taparia T."/>
            <person name="Krijger M."/>
            <person name="Haynes E."/>
            <person name="Elpinstone J.G."/>
            <person name="Noble R."/>
            <person name="Van Der Wolf J."/>
        </authorList>
    </citation>
    <scope>NUCLEOTIDE SEQUENCE [LARGE SCALE GENOMIC DNA]</scope>
    <source>
        <strain evidence="2 3">IPO3737</strain>
    </source>
</reference>
<dbReference type="PANTHER" id="PTHR37017">
    <property type="entry name" value="AB HYDROLASE-1 DOMAIN-CONTAINING PROTEIN-RELATED"/>
    <property type="match status" value="1"/>
</dbReference>
<dbReference type="Pfam" id="PF12697">
    <property type="entry name" value="Abhydrolase_6"/>
    <property type="match status" value="1"/>
</dbReference>
<dbReference type="InterPro" id="IPR052897">
    <property type="entry name" value="Sec-Metab_Biosynth_Hydrolase"/>
</dbReference>
<keyword evidence="2" id="KW-0378">Hydrolase</keyword>
<evidence type="ECO:0000259" key="1">
    <source>
        <dbReference type="Pfam" id="PF12697"/>
    </source>
</evidence>
<name>A0A7Y7YA78_9PSED</name>
<sequence>MTNPFVKRTYVLIAGAWHGGWVWRDIIPALRALGHEVSAPTLSGLGERRDGAHDDIDLSTHIDDVIAHLDMEGLQEVTLVGWSYGGMVISGVAERLPERITGMIYLDAMVPEDGKALVDYLPIESREALIELTRDGSSIPPMPLERFGVHQPELIEFLTPRLTAQPWRTFFEPVRCGPLAEHIAVGYIRCSGYDAPHFQETYARMQLRPGVSTAQIATGHMCMLSEPQRTTELLANLL</sequence>
<protein>
    <submittedName>
        <fullName evidence="2">Alpha/beta hydrolase</fullName>
    </submittedName>
</protein>
<dbReference type="PANTHER" id="PTHR37017:SF11">
    <property type="entry name" value="ESTERASE_LIPASE_THIOESTERASE DOMAIN-CONTAINING PROTEIN"/>
    <property type="match status" value="1"/>
</dbReference>
<comment type="caution">
    <text evidence="2">The sequence shown here is derived from an EMBL/GenBank/DDBJ whole genome shotgun (WGS) entry which is preliminary data.</text>
</comment>
<dbReference type="InterPro" id="IPR000073">
    <property type="entry name" value="AB_hydrolase_1"/>
</dbReference>
<feature type="domain" description="AB hydrolase-1" evidence="1">
    <location>
        <begin position="11"/>
        <end position="230"/>
    </location>
</feature>
<dbReference type="RefSeq" id="WP_177056939.1">
    <property type="nucleotide sequence ID" value="NZ_JACAPS010000011.1"/>
</dbReference>
<dbReference type="GO" id="GO:0016787">
    <property type="term" value="F:hydrolase activity"/>
    <property type="evidence" value="ECO:0007669"/>
    <property type="project" value="UniProtKB-KW"/>
</dbReference>
<evidence type="ECO:0000313" key="3">
    <source>
        <dbReference type="Proteomes" id="UP000520592"/>
    </source>
</evidence>
<dbReference type="AlphaFoldDB" id="A0A7Y7YA78"/>
<proteinExistence type="predicted"/>
<accession>A0A7Y7YA78</accession>
<dbReference type="Gene3D" id="3.40.50.1820">
    <property type="entry name" value="alpha/beta hydrolase"/>
    <property type="match status" value="1"/>
</dbReference>